<comment type="caution">
    <text evidence="4">The sequence shown here is derived from an EMBL/GenBank/DDBJ whole genome shotgun (WGS) entry which is preliminary data.</text>
</comment>
<keyword evidence="3" id="KW-0812">Transmembrane</keyword>
<protein>
    <recommendedName>
        <fullName evidence="6">Prepilin-type N-terminal cleavage/methylation domain-containing protein</fullName>
    </recommendedName>
</protein>
<proteinExistence type="predicted"/>
<keyword evidence="2" id="KW-0178">Competence</keyword>
<feature type="transmembrane region" description="Helical" evidence="3">
    <location>
        <begin position="12"/>
        <end position="35"/>
    </location>
</feature>
<dbReference type="GO" id="GO:0009986">
    <property type="term" value="C:cell surface"/>
    <property type="evidence" value="ECO:0007669"/>
    <property type="project" value="UniProtKB-SubCell"/>
</dbReference>
<evidence type="ECO:0000256" key="2">
    <source>
        <dbReference type="ARBA" id="ARBA00023287"/>
    </source>
</evidence>
<dbReference type="RefSeq" id="WP_181741933.1">
    <property type="nucleotide sequence ID" value="NZ_JACEOL010000053.1"/>
</dbReference>
<dbReference type="PROSITE" id="PS00409">
    <property type="entry name" value="PROKAR_NTER_METHYL"/>
    <property type="match status" value="1"/>
</dbReference>
<gene>
    <name evidence="4" type="ORF">H2C83_14315</name>
</gene>
<keyword evidence="5" id="KW-1185">Reference proteome</keyword>
<accession>A0A7W1XUE6</accession>
<keyword evidence="3" id="KW-1133">Transmembrane helix</keyword>
<dbReference type="InterPro" id="IPR012902">
    <property type="entry name" value="N_methyl_site"/>
</dbReference>
<evidence type="ECO:0008006" key="6">
    <source>
        <dbReference type="Google" id="ProtNLM"/>
    </source>
</evidence>
<dbReference type="Proteomes" id="UP000538292">
    <property type="component" value="Unassembled WGS sequence"/>
</dbReference>
<dbReference type="GO" id="GO:0030420">
    <property type="term" value="P:establishment of competence for transformation"/>
    <property type="evidence" value="ECO:0007669"/>
    <property type="project" value="UniProtKB-KW"/>
</dbReference>
<evidence type="ECO:0000256" key="3">
    <source>
        <dbReference type="SAM" id="Phobius"/>
    </source>
</evidence>
<keyword evidence="3" id="KW-0472">Membrane</keyword>
<evidence type="ECO:0000313" key="4">
    <source>
        <dbReference type="EMBL" id="MBA4603461.1"/>
    </source>
</evidence>
<organism evidence="4 5">
    <name type="scientific">Thermoactinomyces mirandus</name>
    <dbReference type="NCBI Taxonomy" id="2756294"/>
    <lineage>
        <taxon>Bacteria</taxon>
        <taxon>Bacillati</taxon>
        <taxon>Bacillota</taxon>
        <taxon>Bacilli</taxon>
        <taxon>Bacillales</taxon>
        <taxon>Thermoactinomycetaceae</taxon>
        <taxon>Thermoactinomyces</taxon>
    </lineage>
</organism>
<reference evidence="4 5" key="1">
    <citation type="submission" date="2020-07" db="EMBL/GenBank/DDBJ databases">
        <title>Thermoactinomyces phylogeny.</title>
        <authorList>
            <person name="Dunlap C."/>
        </authorList>
    </citation>
    <scope>NUCLEOTIDE SEQUENCE [LARGE SCALE GENOMIC DNA]</scope>
    <source>
        <strain evidence="4 5">AMNI-1</strain>
    </source>
</reference>
<evidence type="ECO:0000313" key="5">
    <source>
        <dbReference type="Proteomes" id="UP000538292"/>
    </source>
</evidence>
<sequence>MRCSHDGNIRGFTLVEVVTAGFVVGVFIFFAIPIVRELRIHHYSQMTEMEIEDKMRKKMEQMQVMDTVPCSGQKTFQSRSGRRTFDLRWNCVQIEPFLYELEMEAKWKGFDGKMKTRRWLTHRYHP</sequence>
<dbReference type="EMBL" id="JACEOL010000053">
    <property type="protein sequence ID" value="MBA4603461.1"/>
    <property type="molecule type" value="Genomic_DNA"/>
</dbReference>
<dbReference type="AlphaFoldDB" id="A0A7W1XUE6"/>
<comment type="subcellular location">
    <subcellularLocation>
        <location evidence="1">Cell surface</location>
    </subcellularLocation>
</comment>
<name>A0A7W1XUE6_9BACL</name>
<evidence type="ECO:0000256" key="1">
    <source>
        <dbReference type="ARBA" id="ARBA00004241"/>
    </source>
</evidence>